<dbReference type="Pfam" id="PF13826">
    <property type="entry name" value="Monooxy_af470-like"/>
    <property type="match status" value="1"/>
</dbReference>
<organism evidence="1 2">
    <name type="scientific">Novosphingobium beihaiensis</name>
    <dbReference type="NCBI Taxonomy" id="2930389"/>
    <lineage>
        <taxon>Bacteria</taxon>
        <taxon>Pseudomonadati</taxon>
        <taxon>Pseudomonadota</taxon>
        <taxon>Alphaproteobacteria</taxon>
        <taxon>Sphingomonadales</taxon>
        <taxon>Sphingomonadaceae</taxon>
        <taxon>Novosphingobium</taxon>
    </lineage>
</organism>
<dbReference type="EMBL" id="JALHLG010000024">
    <property type="protein sequence ID" value="MCJ2188112.1"/>
    <property type="molecule type" value="Genomic_DNA"/>
</dbReference>
<gene>
    <name evidence="1" type="ORF">MTR66_14960</name>
</gene>
<protein>
    <submittedName>
        <fullName evidence="1">DUF4188 domain-containing protein</fullName>
    </submittedName>
</protein>
<name>A0ABT0BSR7_9SPHN</name>
<evidence type="ECO:0000313" key="2">
    <source>
        <dbReference type="Proteomes" id="UP001202281"/>
    </source>
</evidence>
<dbReference type="RefSeq" id="WP_243922456.1">
    <property type="nucleotide sequence ID" value="NZ_JALHLG010000024.1"/>
</dbReference>
<comment type="caution">
    <text evidence="1">The sequence shown here is derived from an EMBL/GenBank/DDBJ whole genome shotgun (WGS) entry which is preliminary data.</text>
</comment>
<dbReference type="InterPro" id="IPR025444">
    <property type="entry name" value="Monooxy_af470"/>
</dbReference>
<dbReference type="Proteomes" id="UP001202281">
    <property type="component" value="Unassembled WGS sequence"/>
</dbReference>
<proteinExistence type="predicted"/>
<reference evidence="1 2" key="1">
    <citation type="submission" date="2022-04" db="EMBL/GenBank/DDBJ databases">
        <title>Identification of a novel bacterium isolated from mangrove sediments.</title>
        <authorList>
            <person name="Pan X."/>
        </authorList>
    </citation>
    <scope>NUCLEOTIDE SEQUENCE [LARGE SCALE GENOMIC DNA]</scope>
    <source>
        <strain evidence="1 2">B2638</strain>
    </source>
</reference>
<keyword evidence="2" id="KW-1185">Reference proteome</keyword>
<accession>A0ABT0BSR7</accession>
<evidence type="ECO:0000313" key="1">
    <source>
        <dbReference type="EMBL" id="MCJ2188112.1"/>
    </source>
</evidence>
<sequence>MQAETLRETVDLSAYPELVVVILGFKLRRLRALPAMLRLGRGLAEIRNHPPEGLLAEDRMLFGWNHIGFRQYWRDLPSLEAFTRSMPHSGWWRDFLKDPQGAGFWHEAYSPQGTEAIYINLPAQRVGLGQFAPAAKPEGPLLSTRQRIRAHAGAG</sequence>